<dbReference type="Proteomes" id="UP000886833">
    <property type="component" value="Unassembled WGS sequence"/>
</dbReference>
<reference evidence="1" key="1">
    <citation type="submission" date="2020-10" db="EMBL/GenBank/DDBJ databases">
        <authorList>
            <person name="Gilroy R."/>
        </authorList>
    </citation>
    <scope>NUCLEOTIDE SEQUENCE</scope>
    <source>
        <strain evidence="1">CHK195-26880</strain>
    </source>
</reference>
<organism evidence="1 2">
    <name type="scientific">Candidatus Onthousia faecipullorum</name>
    <dbReference type="NCBI Taxonomy" id="2840887"/>
    <lineage>
        <taxon>Bacteria</taxon>
        <taxon>Bacillati</taxon>
        <taxon>Bacillota</taxon>
        <taxon>Bacilli</taxon>
        <taxon>Candidatus Onthousia</taxon>
    </lineage>
</organism>
<proteinExistence type="predicted"/>
<gene>
    <name evidence="1" type="ORF">IAB59_00010</name>
</gene>
<evidence type="ECO:0000313" key="1">
    <source>
        <dbReference type="EMBL" id="HIT36853.1"/>
    </source>
</evidence>
<dbReference type="EMBL" id="DVKQ01000001">
    <property type="protein sequence ID" value="HIT36853.1"/>
    <property type="molecule type" value="Genomic_DNA"/>
</dbReference>
<comment type="caution">
    <text evidence="1">The sequence shown here is derived from an EMBL/GenBank/DDBJ whole genome shotgun (WGS) entry which is preliminary data.</text>
</comment>
<protein>
    <submittedName>
        <fullName evidence="1">Virulence RhuM family protein</fullName>
    </submittedName>
</protein>
<reference evidence="1" key="2">
    <citation type="journal article" date="2021" name="PeerJ">
        <title>Extensive microbial diversity within the chicken gut microbiome revealed by metagenomics and culture.</title>
        <authorList>
            <person name="Gilroy R."/>
            <person name="Ravi A."/>
            <person name="Getino M."/>
            <person name="Pursley I."/>
            <person name="Horton D.L."/>
            <person name="Alikhan N.F."/>
            <person name="Baker D."/>
            <person name="Gharbi K."/>
            <person name="Hall N."/>
            <person name="Watson M."/>
            <person name="Adriaenssens E.M."/>
            <person name="Foster-Nyarko E."/>
            <person name="Jarju S."/>
            <person name="Secka A."/>
            <person name="Antonio M."/>
            <person name="Oren A."/>
            <person name="Chaudhuri R.R."/>
            <person name="La Ragione R."/>
            <person name="Hildebrand F."/>
            <person name="Pallen M.J."/>
        </authorList>
    </citation>
    <scope>NUCLEOTIDE SEQUENCE</scope>
    <source>
        <strain evidence="1">CHK195-26880</strain>
    </source>
</reference>
<dbReference type="AlphaFoldDB" id="A0A9D1KA54"/>
<name>A0A9D1KA54_9FIRM</name>
<sequence length="66" mass="8055">MDWVEELDNQILLNRRKVLEGKGKISHEEAIKKAEKEFALYREREMRELQSDFYLMMKSLPNSYEF</sequence>
<evidence type="ECO:0000313" key="2">
    <source>
        <dbReference type="Proteomes" id="UP000886833"/>
    </source>
</evidence>
<accession>A0A9D1KA54</accession>